<comment type="caution">
    <text evidence="4">The sequence shown here is derived from an EMBL/GenBank/DDBJ whole genome shotgun (WGS) entry which is preliminary data.</text>
</comment>
<dbReference type="Pfam" id="PF00337">
    <property type="entry name" value="Gal-bind_lectin"/>
    <property type="match status" value="1"/>
</dbReference>
<dbReference type="PROSITE" id="PS51304">
    <property type="entry name" value="GALECTIN"/>
    <property type="match status" value="1"/>
</dbReference>
<evidence type="ECO:0000256" key="1">
    <source>
        <dbReference type="ARBA" id="ARBA00022734"/>
    </source>
</evidence>
<dbReference type="EMBL" id="CAXLJM020000161">
    <property type="protein sequence ID" value="CAL8144636.1"/>
    <property type="molecule type" value="Genomic_DNA"/>
</dbReference>
<dbReference type="InterPro" id="IPR001079">
    <property type="entry name" value="Galectin_CRD"/>
</dbReference>
<proteinExistence type="predicted"/>
<gene>
    <name evidence="4" type="ORF">ODALV1_LOCUS30251</name>
</gene>
<organism evidence="4 5">
    <name type="scientific">Orchesella dallaii</name>
    <dbReference type="NCBI Taxonomy" id="48710"/>
    <lineage>
        <taxon>Eukaryota</taxon>
        <taxon>Metazoa</taxon>
        <taxon>Ecdysozoa</taxon>
        <taxon>Arthropoda</taxon>
        <taxon>Hexapoda</taxon>
        <taxon>Collembola</taxon>
        <taxon>Entomobryomorpha</taxon>
        <taxon>Entomobryoidea</taxon>
        <taxon>Orchesellidae</taxon>
        <taxon>Orchesellinae</taxon>
        <taxon>Orchesella</taxon>
    </lineage>
</organism>
<sequence>MIIYSPPLPYKTQMGTGLTVGTKINVSGRVLATVNSHSSFTVNLCAGWDGRIKSFHFNPRFAPYDCVEPGKNKVVCNTRNGDFGWGYEVRPARFPFEIGKCFMIEIRCEHGYFDVFVDGKMCVTYKYRLPLEDIDVLEISGELDIFTIEVKGK</sequence>
<accession>A0ABP1S694</accession>
<name>A0ABP1S694_9HEXA</name>
<dbReference type="InterPro" id="IPR044156">
    <property type="entry name" value="Galectin-like"/>
</dbReference>
<dbReference type="Gene3D" id="2.60.120.200">
    <property type="match status" value="1"/>
</dbReference>
<dbReference type="Proteomes" id="UP001642540">
    <property type="component" value="Unassembled WGS sequence"/>
</dbReference>
<reference evidence="4 5" key="1">
    <citation type="submission" date="2024-08" db="EMBL/GenBank/DDBJ databases">
        <authorList>
            <person name="Cucini C."/>
            <person name="Frati F."/>
        </authorList>
    </citation>
    <scope>NUCLEOTIDE SEQUENCE [LARGE SCALE GENOMIC DNA]</scope>
</reference>
<evidence type="ECO:0000259" key="3">
    <source>
        <dbReference type="PROSITE" id="PS51304"/>
    </source>
</evidence>
<dbReference type="PANTHER" id="PTHR11346">
    <property type="entry name" value="GALECTIN"/>
    <property type="match status" value="1"/>
</dbReference>
<dbReference type="SMART" id="SM00276">
    <property type="entry name" value="GLECT"/>
    <property type="match status" value="1"/>
</dbReference>
<keyword evidence="5" id="KW-1185">Reference proteome</keyword>
<dbReference type="PANTHER" id="PTHR11346:SF147">
    <property type="entry name" value="GALECTIN"/>
    <property type="match status" value="1"/>
</dbReference>
<dbReference type="InterPro" id="IPR013320">
    <property type="entry name" value="ConA-like_dom_sf"/>
</dbReference>
<keyword evidence="1 2" id="KW-0430">Lectin</keyword>
<evidence type="ECO:0000256" key="2">
    <source>
        <dbReference type="RuleBase" id="RU102079"/>
    </source>
</evidence>
<evidence type="ECO:0000313" key="4">
    <source>
        <dbReference type="EMBL" id="CAL8144636.1"/>
    </source>
</evidence>
<protein>
    <recommendedName>
        <fullName evidence="2">Galectin</fullName>
    </recommendedName>
</protein>
<feature type="domain" description="Galectin" evidence="3">
    <location>
        <begin position="10"/>
        <end position="151"/>
    </location>
</feature>
<dbReference type="SMART" id="SM00908">
    <property type="entry name" value="Gal-bind_lectin"/>
    <property type="match status" value="1"/>
</dbReference>
<dbReference type="SUPFAM" id="SSF49899">
    <property type="entry name" value="Concanavalin A-like lectins/glucanases"/>
    <property type="match status" value="1"/>
</dbReference>
<dbReference type="CDD" id="cd00070">
    <property type="entry name" value="GLECT"/>
    <property type="match status" value="1"/>
</dbReference>
<evidence type="ECO:0000313" key="5">
    <source>
        <dbReference type="Proteomes" id="UP001642540"/>
    </source>
</evidence>